<dbReference type="InterPro" id="IPR013785">
    <property type="entry name" value="Aldolase_TIM"/>
</dbReference>
<reference evidence="1" key="1">
    <citation type="submission" date="2023-06" db="EMBL/GenBank/DDBJ databases">
        <title>Conoideocrella luteorostrata (Hypocreales: Clavicipitaceae), a potential biocontrol fungus for elongate hemlock scale in United States Christmas tree production areas.</title>
        <authorList>
            <person name="Barrett H."/>
            <person name="Lovett B."/>
            <person name="Macias A.M."/>
            <person name="Stajich J.E."/>
            <person name="Kasson M.T."/>
        </authorList>
    </citation>
    <scope>NUCLEOTIDE SEQUENCE</scope>
    <source>
        <strain evidence="1">ARSEF 14590</strain>
    </source>
</reference>
<dbReference type="Proteomes" id="UP001251528">
    <property type="component" value="Unassembled WGS sequence"/>
</dbReference>
<protein>
    <submittedName>
        <fullName evidence="1">Uncharacterized protein</fullName>
    </submittedName>
</protein>
<organism evidence="1 2">
    <name type="scientific">Conoideocrella luteorostrata</name>
    <dbReference type="NCBI Taxonomy" id="1105319"/>
    <lineage>
        <taxon>Eukaryota</taxon>
        <taxon>Fungi</taxon>
        <taxon>Dikarya</taxon>
        <taxon>Ascomycota</taxon>
        <taxon>Pezizomycotina</taxon>
        <taxon>Sordariomycetes</taxon>
        <taxon>Hypocreomycetidae</taxon>
        <taxon>Hypocreales</taxon>
        <taxon>Clavicipitaceae</taxon>
        <taxon>Conoideocrella</taxon>
    </lineage>
</organism>
<dbReference type="Gene3D" id="3.20.20.70">
    <property type="entry name" value="Aldolase class I"/>
    <property type="match status" value="1"/>
</dbReference>
<proteinExistence type="predicted"/>
<name>A0AAJ0D192_9HYPO</name>
<sequence length="61" mass="6472">MPASMTHTAGGEFPAAVSHAGGLSVISGFWYTAEQHREITGEMKAEFNKPDLPSDVDLALP</sequence>
<comment type="caution">
    <text evidence="1">The sequence shown here is derived from an EMBL/GenBank/DDBJ whole genome shotgun (WGS) entry which is preliminary data.</text>
</comment>
<evidence type="ECO:0000313" key="1">
    <source>
        <dbReference type="EMBL" id="KAK2616841.1"/>
    </source>
</evidence>
<accession>A0AAJ0D192</accession>
<dbReference type="EMBL" id="JASWJB010000002">
    <property type="protein sequence ID" value="KAK2616841.1"/>
    <property type="molecule type" value="Genomic_DNA"/>
</dbReference>
<dbReference type="SUPFAM" id="SSF51412">
    <property type="entry name" value="Inosine monophosphate dehydrogenase (IMPDH)"/>
    <property type="match status" value="1"/>
</dbReference>
<gene>
    <name evidence="1" type="ORF">QQS21_000218</name>
</gene>
<keyword evidence="2" id="KW-1185">Reference proteome</keyword>
<evidence type="ECO:0000313" key="2">
    <source>
        <dbReference type="Proteomes" id="UP001251528"/>
    </source>
</evidence>
<dbReference type="AlphaFoldDB" id="A0AAJ0D192"/>